<feature type="region of interest" description="Disordered" evidence="1">
    <location>
        <begin position="1"/>
        <end position="32"/>
    </location>
</feature>
<dbReference type="EMBL" id="VJMH01007511">
    <property type="protein sequence ID" value="KAF0682638.1"/>
    <property type="molecule type" value="Genomic_DNA"/>
</dbReference>
<keyword evidence="4" id="KW-1185">Reference proteome</keyword>
<reference evidence="3 4" key="1">
    <citation type="submission" date="2019-03" db="EMBL/GenBank/DDBJ databases">
        <authorList>
            <person name="Gaulin E."/>
            <person name="Dumas B."/>
        </authorList>
    </citation>
    <scope>NUCLEOTIDE SEQUENCE [LARGE SCALE GENOMIC DNA]</scope>
    <source>
        <strain evidence="3">CBS 568.67</strain>
    </source>
</reference>
<feature type="compositionally biased region" description="Polar residues" evidence="1">
    <location>
        <begin position="15"/>
        <end position="24"/>
    </location>
</feature>
<evidence type="ECO:0000313" key="4">
    <source>
        <dbReference type="Proteomes" id="UP000332933"/>
    </source>
</evidence>
<organism evidence="3 4">
    <name type="scientific">Aphanomyces stellatus</name>
    <dbReference type="NCBI Taxonomy" id="120398"/>
    <lineage>
        <taxon>Eukaryota</taxon>
        <taxon>Sar</taxon>
        <taxon>Stramenopiles</taxon>
        <taxon>Oomycota</taxon>
        <taxon>Saprolegniomycetes</taxon>
        <taxon>Saprolegniales</taxon>
        <taxon>Verrucalvaceae</taxon>
        <taxon>Aphanomyces</taxon>
    </lineage>
</organism>
<sequence>MGQTRLEGKPRRQDPSSGEESTVTAPPRTTMERMGCTGCDRMIQLKPVFQRNNKDKKKNIRCFPHCCPARGGHKSSGFCGSSVYVLTDRVCDVVVCRYESDANDPSTTIVVGHSYDRSFVDRAIMCPAVSAGVEMGLNRFVLNPDVNKKGWSYPYDTRIEKNRQHRLSVYLMQSTDTPASQQATCVDEVHSAWFTMRSTRMPKRSVADEDDMLPRESAMWSKPRLASVVSVMHSAAKQRRRLHGATPSRPSTPLTAQRHPTDNKWAVFNPMWHIR</sequence>
<evidence type="ECO:0000256" key="1">
    <source>
        <dbReference type="SAM" id="MobiDB-lite"/>
    </source>
</evidence>
<proteinExistence type="predicted"/>
<gene>
    <name evidence="3" type="primary">Aste57867_25275</name>
    <name evidence="2" type="ORF">As57867_025197</name>
    <name evidence="3" type="ORF">ASTE57867_25275</name>
</gene>
<dbReference type="OrthoDB" id="76436at2759"/>
<dbReference type="Proteomes" id="UP000332933">
    <property type="component" value="Unassembled WGS sequence"/>
</dbReference>
<evidence type="ECO:0000313" key="2">
    <source>
        <dbReference type="EMBL" id="KAF0682638.1"/>
    </source>
</evidence>
<accession>A0A485LSP4</accession>
<feature type="region of interest" description="Disordered" evidence="1">
    <location>
        <begin position="231"/>
        <end position="262"/>
    </location>
</feature>
<reference evidence="2" key="2">
    <citation type="submission" date="2019-06" db="EMBL/GenBank/DDBJ databases">
        <title>Genomics analysis of Aphanomyces spp. identifies a new class of oomycete effector associated with host adaptation.</title>
        <authorList>
            <person name="Gaulin E."/>
        </authorList>
    </citation>
    <scope>NUCLEOTIDE SEQUENCE</scope>
    <source>
        <strain evidence="2">CBS 578.67</strain>
    </source>
</reference>
<dbReference type="EMBL" id="CAADRA010007537">
    <property type="protein sequence ID" value="VFU01901.1"/>
    <property type="molecule type" value="Genomic_DNA"/>
</dbReference>
<feature type="compositionally biased region" description="Basic and acidic residues" evidence="1">
    <location>
        <begin position="1"/>
        <end position="14"/>
    </location>
</feature>
<protein>
    <submittedName>
        <fullName evidence="3">Aste57867_25275 protein</fullName>
    </submittedName>
</protein>
<name>A0A485LSP4_9STRA</name>
<evidence type="ECO:0000313" key="3">
    <source>
        <dbReference type="EMBL" id="VFU01901.1"/>
    </source>
</evidence>
<dbReference type="AlphaFoldDB" id="A0A485LSP4"/>